<evidence type="ECO:0000256" key="1">
    <source>
        <dbReference type="PROSITE-ProRule" id="PRU00339"/>
    </source>
</evidence>
<keyword evidence="3" id="KW-0732">Signal</keyword>
<feature type="signal peptide" evidence="3">
    <location>
        <begin position="1"/>
        <end position="22"/>
    </location>
</feature>
<evidence type="ECO:0008006" key="6">
    <source>
        <dbReference type="Google" id="ProtNLM"/>
    </source>
</evidence>
<dbReference type="EMBL" id="CP089984">
    <property type="protein sequence ID" value="WXB15481.1"/>
    <property type="molecule type" value="Genomic_DNA"/>
</dbReference>
<dbReference type="SUPFAM" id="SSF48452">
    <property type="entry name" value="TPR-like"/>
    <property type="match status" value="1"/>
</dbReference>
<evidence type="ECO:0000256" key="2">
    <source>
        <dbReference type="SAM" id="Phobius"/>
    </source>
</evidence>
<organism evidence="4 5">
    <name type="scientific">Pendulispora albinea</name>
    <dbReference type="NCBI Taxonomy" id="2741071"/>
    <lineage>
        <taxon>Bacteria</taxon>
        <taxon>Pseudomonadati</taxon>
        <taxon>Myxococcota</taxon>
        <taxon>Myxococcia</taxon>
        <taxon>Myxococcales</taxon>
        <taxon>Sorangiineae</taxon>
        <taxon>Pendulisporaceae</taxon>
        <taxon>Pendulispora</taxon>
    </lineage>
</organism>
<keyword evidence="5" id="KW-1185">Reference proteome</keyword>
<sequence length="344" mass="34932">MRNAVVAAAILLESTVGSIAWAQSGGAGGGAPDAVTAQALFDSGKALMKEGRYTEACDKFQSSHRIDPKPGTVFNLAYCYEQNGQTASAWARYVEAAEFAARDHQRERESYARERARLLAPKLARLTIQSGALPEGAVVRRDGAAVDKAVLGTAVPVDPGEHTVEVTVGGKSAWSTRVHVATGAAMHVNVPPAAALGSAATGVGAAETGERGAAGAADGDAGDAHRRGSWSGQKTLAVVALGVGVVGLGVGTYFGLSAKSKWDDAREQCLPQGCRSASIDMGHDAKTNATIATVGFVAAGAALVGAAALWFTAPSARSTAAAWSIVPAADPHARSAGLVARGSF</sequence>
<evidence type="ECO:0000313" key="4">
    <source>
        <dbReference type="EMBL" id="WXB15481.1"/>
    </source>
</evidence>
<proteinExistence type="predicted"/>
<dbReference type="InterPro" id="IPR019734">
    <property type="entry name" value="TPR_rpt"/>
</dbReference>
<keyword evidence="2" id="KW-1133">Transmembrane helix</keyword>
<reference evidence="4 5" key="1">
    <citation type="submission" date="2021-12" db="EMBL/GenBank/DDBJ databases">
        <title>Discovery of the Pendulisporaceae a myxobacterial family with distinct sporulation behavior and unique specialized metabolism.</title>
        <authorList>
            <person name="Garcia R."/>
            <person name="Popoff A."/>
            <person name="Bader C.D."/>
            <person name="Loehr J."/>
            <person name="Walesch S."/>
            <person name="Walt C."/>
            <person name="Boldt J."/>
            <person name="Bunk B."/>
            <person name="Haeckl F.J.F.P.J."/>
            <person name="Gunesch A.P."/>
            <person name="Birkelbach J."/>
            <person name="Nuebel U."/>
            <person name="Pietschmann T."/>
            <person name="Bach T."/>
            <person name="Mueller R."/>
        </authorList>
    </citation>
    <scope>NUCLEOTIDE SEQUENCE [LARGE SCALE GENOMIC DNA]</scope>
    <source>
        <strain evidence="4 5">MSr11954</strain>
    </source>
</reference>
<feature type="chain" id="PRO_5045113248" description="Tetratricopeptide repeat protein" evidence="3">
    <location>
        <begin position="23"/>
        <end position="344"/>
    </location>
</feature>
<keyword evidence="2" id="KW-0812">Transmembrane</keyword>
<dbReference type="RefSeq" id="WP_394825110.1">
    <property type="nucleotide sequence ID" value="NZ_CP089984.1"/>
</dbReference>
<evidence type="ECO:0000313" key="5">
    <source>
        <dbReference type="Proteomes" id="UP001370348"/>
    </source>
</evidence>
<gene>
    <name evidence="4" type="ORF">LZC94_47630</name>
</gene>
<evidence type="ECO:0000256" key="3">
    <source>
        <dbReference type="SAM" id="SignalP"/>
    </source>
</evidence>
<feature type="repeat" description="TPR" evidence="1">
    <location>
        <begin position="37"/>
        <end position="70"/>
    </location>
</feature>
<protein>
    <recommendedName>
        <fullName evidence="6">Tetratricopeptide repeat protein</fullName>
    </recommendedName>
</protein>
<feature type="transmembrane region" description="Helical" evidence="2">
    <location>
        <begin position="236"/>
        <end position="256"/>
    </location>
</feature>
<accession>A0ABZ2M0C3</accession>
<dbReference type="PROSITE" id="PS50005">
    <property type="entry name" value="TPR"/>
    <property type="match status" value="1"/>
</dbReference>
<keyword evidence="1" id="KW-0802">TPR repeat</keyword>
<keyword evidence="2" id="KW-0472">Membrane</keyword>
<dbReference type="Gene3D" id="1.25.40.10">
    <property type="entry name" value="Tetratricopeptide repeat domain"/>
    <property type="match status" value="1"/>
</dbReference>
<dbReference type="Proteomes" id="UP001370348">
    <property type="component" value="Chromosome"/>
</dbReference>
<dbReference type="InterPro" id="IPR011990">
    <property type="entry name" value="TPR-like_helical_dom_sf"/>
</dbReference>
<feature type="transmembrane region" description="Helical" evidence="2">
    <location>
        <begin position="289"/>
        <end position="311"/>
    </location>
</feature>
<name>A0ABZ2M0C3_9BACT</name>